<evidence type="ECO:0000256" key="4">
    <source>
        <dbReference type="ARBA" id="ARBA00010991"/>
    </source>
</evidence>
<protein>
    <recommendedName>
        <fullName evidence="15">DNA repair exonuclease rad1</fullName>
    </recommendedName>
</protein>
<keyword evidence="5 12" id="KW-0812">Transmembrane</keyword>
<dbReference type="CDD" id="cd00577">
    <property type="entry name" value="PCNA"/>
    <property type="match status" value="1"/>
</dbReference>
<dbReference type="Gene3D" id="3.70.10.10">
    <property type="match status" value="1"/>
</dbReference>
<dbReference type="EMBL" id="LAEV01002294">
    <property type="protein sequence ID" value="KKA26069.1"/>
    <property type="molecule type" value="Genomic_DNA"/>
</dbReference>
<dbReference type="GO" id="GO:0030896">
    <property type="term" value="C:checkpoint clamp complex"/>
    <property type="evidence" value="ECO:0007669"/>
    <property type="project" value="TreeGrafter"/>
</dbReference>
<dbReference type="InterPro" id="IPR007915">
    <property type="entry name" value="TMEM258/Ost5"/>
</dbReference>
<dbReference type="PANTHER" id="PTHR10870:SF0">
    <property type="entry name" value="CELL CYCLE CHECKPOINT PROTEIN RAD1"/>
    <property type="match status" value="1"/>
</dbReference>
<evidence type="ECO:0000313" key="14">
    <source>
        <dbReference type="Proteomes" id="UP000033483"/>
    </source>
</evidence>
<dbReference type="OrthoDB" id="337581at2759"/>
<comment type="subcellular location">
    <subcellularLocation>
        <location evidence="2">Membrane</location>
        <topology evidence="2">Multi-pass membrane protein</topology>
    </subcellularLocation>
    <subcellularLocation>
        <location evidence="1">Nucleus</location>
    </subcellularLocation>
</comment>
<feature type="transmembrane region" description="Helical" evidence="12">
    <location>
        <begin position="27"/>
        <end position="46"/>
    </location>
</feature>
<dbReference type="GO" id="GO:0000077">
    <property type="term" value="P:DNA damage checkpoint signaling"/>
    <property type="evidence" value="ECO:0007669"/>
    <property type="project" value="InterPro"/>
</dbReference>
<dbReference type="InterPro" id="IPR046938">
    <property type="entry name" value="DNA_clamp_sf"/>
</dbReference>
<reference evidence="13 14" key="1">
    <citation type="submission" date="2015-03" db="EMBL/GenBank/DDBJ databases">
        <authorList>
            <person name="Radwan O."/>
            <person name="Al-Naeli F.A."/>
            <person name="Rendon G.A."/>
            <person name="Fields C."/>
        </authorList>
    </citation>
    <scope>NUCLEOTIDE SEQUENCE [LARGE SCALE GENOMIC DNA]</scope>
    <source>
        <strain evidence="13">CR-DP1</strain>
    </source>
</reference>
<evidence type="ECO:0000256" key="3">
    <source>
        <dbReference type="ARBA" id="ARBA00009825"/>
    </source>
</evidence>
<dbReference type="GO" id="GO:0008250">
    <property type="term" value="C:oligosaccharyltransferase complex"/>
    <property type="evidence" value="ECO:0007669"/>
    <property type="project" value="InterPro"/>
</dbReference>
<dbReference type="SUPFAM" id="SSF55979">
    <property type="entry name" value="DNA clamp"/>
    <property type="match status" value="1"/>
</dbReference>
<keyword evidence="14" id="KW-1185">Reference proteome</keyword>
<name>A0A0F4Z696_9PEZI</name>
<keyword evidence="9" id="KW-0234">DNA repair</keyword>
<organism evidence="13 14">
    <name type="scientific">Thielaviopsis punctulata</name>
    <dbReference type="NCBI Taxonomy" id="72032"/>
    <lineage>
        <taxon>Eukaryota</taxon>
        <taxon>Fungi</taxon>
        <taxon>Dikarya</taxon>
        <taxon>Ascomycota</taxon>
        <taxon>Pezizomycotina</taxon>
        <taxon>Sordariomycetes</taxon>
        <taxon>Hypocreomycetidae</taxon>
        <taxon>Microascales</taxon>
        <taxon>Ceratocystidaceae</taxon>
        <taxon>Thielaviopsis</taxon>
    </lineage>
</organism>
<evidence type="ECO:0000256" key="10">
    <source>
        <dbReference type="ARBA" id="ARBA00023242"/>
    </source>
</evidence>
<feature type="transmembrane region" description="Helical" evidence="12">
    <location>
        <begin position="53"/>
        <end position="73"/>
    </location>
</feature>
<dbReference type="GO" id="GO:0006281">
    <property type="term" value="P:DNA repair"/>
    <property type="evidence" value="ECO:0007669"/>
    <property type="project" value="UniProtKB-KW"/>
</dbReference>
<keyword evidence="8 12" id="KW-0472">Membrane</keyword>
<dbReference type="Pfam" id="PF05251">
    <property type="entry name" value="Ost5"/>
    <property type="match status" value="1"/>
</dbReference>
<proteinExistence type="inferred from homology"/>
<dbReference type="Proteomes" id="UP000033483">
    <property type="component" value="Unassembled WGS sequence"/>
</dbReference>
<evidence type="ECO:0000256" key="5">
    <source>
        <dbReference type="ARBA" id="ARBA00022692"/>
    </source>
</evidence>
<evidence type="ECO:0000256" key="11">
    <source>
        <dbReference type="SAM" id="MobiDB-lite"/>
    </source>
</evidence>
<accession>A0A0F4Z696</accession>
<comment type="caution">
    <text evidence="13">The sequence shown here is derived from an EMBL/GenBank/DDBJ whole genome shotgun (WGS) entry which is preliminary data.</text>
</comment>
<evidence type="ECO:0000256" key="6">
    <source>
        <dbReference type="ARBA" id="ARBA00022763"/>
    </source>
</evidence>
<evidence type="ECO:0000256" key="9">
    <source>
        <dbReference type="ARBA" id="ARBA00023204"/>
    </source>
</evidence>
<dbReference type="InterPro" id="IPR003021">
    <property type="entry name" value="Rad1_Rec1_Rad17"/>
</dbReference>
<dbReference type="PANTHER" id="PTHR10870">
    <property type="entry name" value="CELL CYCLE CHECKPOINT PROTEIN RAD1"/>
    <property type="match status" value="1"/>
</dbReference>
<evidence type="ECO:0000256" key="8">
    <source>
        <dbReference type="ARBA" id="ARBA00023136"/>
    </source>
</evidence>
<evidence type="ECO:0000256" key="7">
    <source>
        <dbReference type="ARBA" id="ARBA00022989"/>
    </source>
</evidence>
<comment type="similarity">
    <text evidence="3">Belongs to the OST5 family.</text>
</comment>
<keyword evidence="10" id="KW-0539">Nucleus</keyword>
<evidence type="ECO:0000256" key="2">
    <source>
        <dbReference type="ARBA" id="ARBA00004141"/>
    </source>
</evidence>
<dbReference type="PRINTS" id="PR01245">
    <property type="entry name" value="RAD1REC1"/>
</dbReference>
<keyword evidence="6" id="KW-0227">DNA damage</keyword>
<dbReference type="Pfam" id="PF02144">
    <property type="entry name" value="Rad1"/>
    <property type="match status" value="1"/>
</dbReference>
<evidence type="ECO:0000313" key="13">
    <source>
        <dbReference type="EMBL" id="KKA26069.1"/>
    </source>
</evidence>
<evidence type="ECO:0000256" key="12">
    <source>
        <dbReference type="SAM" id="Phobius"/>
    </source>
</evidence>
<evidence type="ECO:0008006" key="15">
    <source>
        <dbReference type="Google" id="ProtNLM"/>
    </source>
</evidence>
<sequence length="410" mass="45157">MDSSVQDLWTAAAGSRFEPAIGKETQFTVGFSLVLVAILLAGVFTLKRSVVSLPLLGIPSSAALAFGVVYMFFAGTQLAPPLFKAVTNSTKPIFQLLKCINFTSKIHVQITDSGLRMSADSARVMQGVIVLRPSLFSSFQLNNTDSPADDENDDSYEVDSTEVPTFQINVASFLETLQILGSVDLANRAAKVEQDGYRSTMRNYRPEAFSNQALGIAGTCCLLYPEANDPFSITIEEGGVKTTASLTTYRPDMPDSIPFDREQIMFRIILPSRHLLDALSEVATMAPGKLAITVLTKSPWLVLSGRSGDLGTSSYDFRRGRDLIETFHVEEEWTQSYKFDLIKAAIEALRISSKVSIRGDAQGVLNLQFMVGMESDDNSFIEFTFVPFSSYDESDESDEEHEEENEENDA</sequence>
<feature type="region of interest" description="Disordered" evidence="11">
    <location>
        <begin position="391"/>
        <end position="410"/>
    </location>
</feature>
<gene>
    <name evidence="13" type="ORF">TD95_000357</name>
</gene>
<comment type="similarity">
    <text evidence="4">Belongs to the rad1 family.</text>
</comment>
<dbReference type="AlphaFoldDB" id="A0A0F4Z696"/>
<evidence type="ECO:0000256" key="1">
    <source>
        <dbReference type="ARBA" id="ARBA00004123"/>
    </source>
</evidence>
<keyword evidence="7 12" id="KW-1133">Transmembrane helix</keyword>
<feature type="compositionally biased region" description="Acidic residues" evidence="11">
    <location>
        <begin position="392"/>
        <end position="410"/>
    </location>
</feature>